<evidence type="ECO:0000256" key="2">
    <source>
        <dbReference type="ARBA" id="ARBA00022771"/>
    </source>
</evidence>
<dbReference type="EMBL" id="JAFEMO010000005">
    <property type="protein sequence ID" value="KAH7570608.1"/>
    <property type="molecule type" value="Genomic_DNA"/>
</dbReference>
<dbReference type="InterPro" id="IPR011016">
    <property type="entry name" value="Znf_RING-CH"/>
</dbReference>
<dbReference type="SMART" id="SM00744">
    <property type="entry name" value="RINGv"/>
    <property type="match status" value="1"/>
</dbReference>
<dbReference type="Proteomes" id="UP000827721">
    <property type="component" value="Unassembled WGS sequence"/>
</dbReference>
<evidence type="ECO:0000259" key="5">
    <source>
        <dbReference type="PROSITE" id="PS50089"/>
    </source>
</evidence>
<dbReference type="PANTHER" id="PTHR45931:SF3">
    <property type="entry name" value="RING ZINC FINGER-CONTAINING PROTEIN"/>
    <property type="match status" value="1"/>
</dbReference>
<evidence type="ECO:0000313" key="6">
    <source>
        <dbReference type="EMBL" id="KAH7570608.1"/>
    </source>
</evidence>
<dbReference type="Pfam" id="PF13639">
    <property type="entry name" value="zf-RING_2"/>
    <property type="match status" value="1"/>
</dbReference>
<keyword evidence="3" id="KW-0862">Zinc</keyword>
<comment type="caution">
    <text evidence="6">The sequence shown here is derived from an EMBL/GenBank/DDBJ whole genome shotgun (WGS) entry which is preliminary data.</text>
</comment>
<protein>
    <recommendedName>
        <fullName evidence="5">RING-type domain-containing protein</fullName>
    </recommendedName>
</protein>
<dbReference type="InterPro" id="IPR013083">
    <property type="entry name" value="Znf_RING/FYVE/PHD"/>
</dbReference>
<keyword evidence="7" id="KW-1185">Reference proteome</keyword>
<sequence>MEEKEESQPSKCFFDMWQQQQQVLTLPPNHQRRRFDVQLRVNIVVEYLPQHFNMNVRSEKIRVLLERGDLVVDANGDMKVRETMSTILRYTAPVTESELERIARTISTKATTMDGDPYYCREVELSWASSLGSEGPESLKTPMPALDSAVAGLNEMVYDGGCCSEEQCSICLVAFDAGEEIIRTPCAHDFHRTCIANWLKRSHLCPLCRFPFPVCENTEALCPFKAAERPRPSSQRVFRTKPRMRARTPWGRSHVFGRRNIVDPIN</sequence>
<evidence type="ECO:0000256" key="3">
    <source>
        <dbReference type="ARBA" id="ARBA00022833"/>
    </source>
</evidence>
<dbReference type="SUPFAM" id="SSF57850">
    <property type="entry name" value="RING/U-box"/>
    <property type="match status" value="1"/>
</dbReference>
<name>A0ABQ8I228_9ROSI</name>
<keyword evidence="2 4" id="KW-0863">Zinc-finger</keyword>
<dbReference type="Gene3D" id="3.30.40.10">
    <property type="entry name" value="Zinc/RING finger domain, C3HC4 (zinc finger)"/>
    <property type="match status" value="1"/>
</dbReference>
<evidence type="ECO:0000256" key="1">
    <source>
        <dbReference type="ARBA" id="ARBA00022723"/>
    </source>
</evidence>
<organism evidence="6 7">
    <name type="scientific">Xanthoceras sorbifolium</name>
    <dbReference type="NCBI Taxonomy" id="99658"/>
    <lineage>
        <taxon>Eukaryota</taxon>
        <taxon>Viridiplantae</taxon>
        <taxon>Streptophyta</taxon>
        <taxon>Embryophyta</taxon>
        <taxon>Tracheophyta</taxon>
        <taxon>Spermatophyta</taxon>
        <taxon>Magnoliopsida</taxon>
        <taxon>eudicotyledons</taxon>
        <taxon>Gunneridae</taxon>
        <taxon>Pentapetalae</taxon>
        <taxon>rosids</taxon>
        <taxon>malvids</taxon>
        <taxon>Sapindales</taxon>
        <taxon>Sapindaceae</taxon>
        <taxon>Xanthoceroideae</taxon>
        <taxon>Xanthoceras</taxon>
    </lineage>
</organism>
<keyword evidence="1" id="KW-0479">Metal-binding</keyword>
<dbReference type="PROSITE" id="PS50089">
    <property type="entry name" value="ZF_RING_2"/>
    <property type="match status" value="1"/>
</dbReference>
<evidence type="ECO:0000256" key="4">
    <source>
        <dbReference type="PROSITE-ProRule" id="PRU00175"/>
    </source>
</evidence>
<reference evidence="6 7" key="1">
    <citation type="submission" date="2021-02" db="EMBL/GenBank/DDBJ databases">
        <title>Plant Genome Project.</title>
        <authorList>
            <person name="Zhang R.-G."/>
        </authorList>
    </citation>
    <scope>NUCLEOTIDE SEQUENCE [LARGE SCALE GENOMIC DNA]</scope>
    <source>
        <tissue evidence="6">Leaves</tissue>
    </source>
</reference>
<dbReference type="SMART" id="SM00184">
    <property type="entry name" value="RING"/>
    <property type="match status" value="1"/>
</dbReference>
<feature type="domain" description="RING-type" evidence="5">
    <location>
        <begin position="168"/>
        <end position="209"/>
    </location>
</feature>
<dbReference type="InterPro" id="IPR001841">
    <property type="entry name" value="Znf_RING"/>
</dbReference>
<dbReference type="PANTHER" id="PTHR45931">
    <property type="entry name" value="SI:CH211-59O9.10"/>
    <property type="match status" value="1"/>
</dbReference>
<evidence type="ECO:0000313" key="7">
    <source>
        <dbReference type="Proteomes" id="UP000827721"/>
    </source>
</evidence>
<gene>
    <name evidence="6" type="ORF">JRO89_XS05G0143700</name>
</gene>
<accession>A0ABQ8I228</accession>
<dbReference type="InterPro" id="IPR051834">
    <property type="entry name" value="RING_finger_E3_ligase"/>
</dbReference>
<proteinExistence type="predicted"/>